<keyword evidence="2" id="KW-1185">Reference proteome</keyword>
<dbReference type="Gene3D" id="3.40.50.1820">
    <property type="entry name" value="alpha/beta hydrolase"/>
    <property type="match status" value="1"/>
</dbReference>
<dbReference type="InterPro" id="IPR000073">
    <property type="entry name" value="AB_hydrolase_1"/>
</dbReference>
<dbReference type="PRINTS" id="PR00111">
    <property type="entry name" value="ABHYDROLASE"/>
</dbReference>
<dbReference type="Pfam" id="PF12697">
    <property type="entry name" value="Abhydrolase_6"/>
    <property type="match status" value="1"/>
</dbReference>
<dbReference type="InterPro" id="IPR029058">
    <property type="entry name" value="AB_hydrolase_fold"/>
</dbReference>
<dbReference type="PANTHER" id="PTHR46438:SF11">
    <property type="entry name" value="LIPASE-RELATED"/>
    <property type="match status" value="1"/>
</dbReference>
<proteinExistence type="predicted"/>
<dbReference type="SUPFAM" id="SSF53474">
    <property type="entry name" value="alpha/beta-Hydrolases"/>
    <property type="match status" value="1"/>
</dbReference>
<evidence type="ECO:0000313" key="2">
    <source>
        <dbReference type="Proteomes" id="UP000265719"/>
    </source>
</evidence>
<gene>
    <name evidence="1" type="ORF">NI17_018650</name>
</gene>
<sequence length="270" mass="28707">MGESRIVYERRGGGSPLVLLHGLGHRRQAWRPVLRMLDTAHDVIALDLPGFGASSAPGAGERYDIAWLVDAVERFCARLGLRRPHLAGNSLGGAIALELAARGTAASATVFSPIGFTVGPENVGNRLLTLGMGVAARVPEHIRVAVADSPLMRTVARRVLRGDPDIRHHNDVRFDATVLSAGSPFTRLAPEVAAYSFTADTVECPVTVGWGDRDRILTPRAARRAAARIAHARLVSLPGCGHVPMADRPALVSAAIMGTTRAVEQSAARF</sequence>
<dbReference type="KEGG" id="thao:NI17_018650"/>
<dbReference type="Proteomes" id="UP000265719">
    <property type="component" value="Chromosome"/>
</dbReference>
<dbReference type="PANTHER" id="PTHR46438">
    <property type="entry name" value="ALPHA/BETA-HYDROLASES SUPERFAMILY PROTEIN"/>
    <property type="match status" value="1"/>
</dbReference>
<reference evidence="1" key="1">
    <citation type="submission" date="2020-10" db="EMBL/GenBank/DDBJ databases">
        <title>De novo genome project of the cellulose decomposer Thermobifida halotolerans type strain.</title>
        <authorList>
            <person name="Nagy I."/>
            <person name="Horvath B."/>
            <person name="Kukolya J."/>
            <person name="Nagy I."/>
            <person name="Orsini M."/>
        </authorList>
    </citation>
    <scope>NUCLEOTIDE SEQUENCE</scope>
    <source>
        <strain evidence="1">DSM 44931</strain>
    </source>
</reference>
<name>A0A399FY66_9ACTN</name>
<evidence type="ECO:0000313" key="1">
    <source>
        <dbReference type="EMBL" id="UOE18780.1"/>
    </source>
</evidence>
<dbReference type="OrthoDB" id="27092at2"/>
<keyword evidence="1" id="KW-0378">Hydrolase</keyword>
<dbReference type="GO" id="GO:0016787">
    <property type="term" value="F:hydrolase activity"/>
    <property type="evidence" value="ECO:0007669"/>
    <property type="project" value="UniProtKB-KW"/>
</dbReference>
<dbReference type="AlphaFoldDB" id="A0A399FY66"/>
<dbReference type="EMBL" id="CP063196">
    <property type="protein sequence ID" value="UOE18780.1"/>
    <property type="molecule type" value="Genomic_DNA"/>
</dbReference>
<organism evidence="1 2">
    <name type="scientific">Thermobifida halotolerans</name>
    <dbReference type="NCBI Taxonomy" id="483545"/>
    <lineage>
        <taxon>Bacteria</taxon>
        <taxon>Bacillati</taxon>
        <taxon>Actinomycetota</taxon>
        <taxon>Actinomycetes</taxon>
        <taxon>Streptosporangiales</taxon>
        <taxon>Nocardiopsidaceae</taxon>
        <taxon>Thermobifida</taxon>
    </lineage>
</organism>
<protein>
    <submittedName>
        <fullName evidence="1">Alpha/beta fold hydrolase</fullName>
    </submittedName>
</protein>
<accession>A0A399FY66</accession>